<evidence type="ECO:0000313" key="1">
    <source>
        <dbReference type="EnsemblPlants" id="AVESA.00010b.r2.4AG0615840.1.CDS"/>
    </source>
</evidence>
<name>A0ACD5WGN4_AVESA</name>
<reference evidence="1" key="2">
    <citation type="submission" date="2025-09" db="UniProtKB">
        <authorList>
            <consortium name="EnsemblPlants"/>
        </authorList>
    </citation>
    <scope>IDENTIFICATION</scope>
</reference>
<dbReference type="Proteomes" id="UP001732700">
    <property type="component" value="Chromosome 4A"/>
</dbReference>
<dbReference type="EnsemblPlants" id="AVESA.00010b.r2.4AG0615840.1">
    <property type="protein sequence ID" value="AVESA.00010b.r2.4AG0615840.1.CDS"/>
    <property type="gene ID" value="AVESA.00010b.r2.4AG0615840"/>
</dbReference>
<organism evidence="1 2">
    <name type="scientific">Avena sativa</name>
    <name type="common">Oat</name>
    <dbReference type="NCBI Taxonomy" id="4498"/>
    <lineage>
        <taxon>Eukaryota</taxon>
        <taxon>Viridiplantae</taxon>
        <taxon>Streptophyta</taxon>
        <taxon>Embryophyta</taxon>
        <taxon>Tracheophyta</taxon>
        <taxon>Spermatophyta</taxon>
        <taxon>Magnoliopsida</taxon>
        <taxon>Liliopsida</taxon>
        <taxon>Poales</taxon>
        <taxon>Poaceae</taxon>
        <taxon>BOP clade</taxon>
        <taxon>Pooideae</taxon>
        <taxon>Poodae</taxon>
        <taxon>Poeae</taxon>
        <taxon>Poeae Chloroplast Group 1 (Aveneae type)</taxon>
        <taxon>Aveninae</taxon>
        <taxon>Avena</taxon>
    </lineage>
</organism>
<protein>
    <submittedName>
        <fullName evidence="1">Uncharacterized protein</fullName>
    </submittedName>
</protein>
<reference evidence="1" key="1">
    <citation type="submission" date="2021-05" db="EMBL/GenBank/DDBJ databases">
        <authorList>
            <person name="Scholz U."/>
            <person name="Mascher M."/>
            <person name="Fiebig A."/>
        </authorList>
    </citation>
    <scope>NUCLEOTIDE SEQUENCE [LARGE SCALE GENOMIC DNA]</scope>
</reference>
<evidence type="ECO:0000313" key="2">
    <source>
        <dbReference type="Proteomes" id="UP001732700"/>
    </source>
</evidence>
<accession>A0ACD5WGN4</accession>
<keyword evidence="2" id="KW-1185">Reference proteome</keyword>
<sequence>MDLPESSVRELIQEDDRSKWIAHSNHSVKCFTENEIKILTSNYETILGRGSFGEVYKGVLEDTSMVAVKKFTDNVKENFAKELIVHREINHKNVVRLIGYCFDENALMLVTEYISKGNLSNVLHDGIIPIPLDTRLRIAIECAEALGYMHSQMYTQVIHGDIKPANILLDDGLRAKVSDFGISRLVNTDNTLYTLHVIGSIGYMDPLFARNGRLTAKSDVYSFGVVLLELITRRKARTESAEIGLVESFTQALARGIRRVREMFDADIATPGNMKTIEETAKLAGKCLSMILEKRPEMLEVAVHLHKLRKAIHQGHERLLLFSWGTKKSEVLANTAPSKENHRSSKLVKIGDPTETTPSQGNSSSTQKVGVFSPIEAESAQEISSNSQNVRIIDPTETMPSQESNISTKNMRILEAIESSSSQESSSSAEYLTIVAPTEAASSEGNSSSTQQVGIVSFGPIETALQLELNDLYQAPAHILGSGTYSLKCLSGPELVVKQRTHHQVGVILPKVEFTQRVTLIGAIQNKHIVPLRGYYHSNEKVLLLYDYMPMGSLERALHGDRVSGHVPLDWEQRSAISLAVARGVAFIHSSGLSSFHGNLKSSNVFLSSIHDACVSEHGLWTLLGDDISWDYWPKKDVYDFGVLLLELLTRKAHNRWNGVDLPRWVRSVAFEKWAVEVLDVELLGQHYKRGEEECMMRLLQLAINCCSQNPISRPAMSDVVQQIENIRRPE</sequence>
<proteinExistence type="predicted"/>